<dbReference type="Gene3D" id="3.60.15.10">
    <property type="entry name" value="Ribonuclease Z/Hydroxyacylglutathione hydrolase-like"/>
    <property type="match status" value="1"/>
</dbReference>
<keyword evidence="2" id="KW-1185">Reference proteome</keyword>
<organism evidence="1 2">
    <name type="scientific">Blautia segnis</name>
    <dbReference type="NCBI Taxonomy" id="2763030"/>
    <lineage>
        <taxon>Bacteria</taxon>
        <taxon>Bacillati</taxon>
        <taxon>Bacillota</taxon>
        <taxon>Clostridia</taxon>
        <taxon>Lachnospirales</taxon>
        <taxon>Lachnospiraceae</taxon>
        <taxon>Blautia</taxon>
    </lineage>
</organism>
<evidence type="ECO:0008006" key="3">
    <source>
        <dbReference type="Google" id="ProtNLM"/>
    </source>
</evidence>
<reference evidence="1 2" key="1">
    <citation type="submission" date="2020-08" db="EMBL/GenBank/DDBJ databases">
        <title>Genome public.</title>
        <authorList>
            <person name="Liu C."/>
            <person name="Sun Q."/>
        </authorList>
    </citation>
    <scope>NUCLEOTIDE SEQUENCE [LARGE SCALE GENOMIC DNA]</scope>
    <source>
        <strain evidence="1 2">BX17</strain>
    </source>
</reference>
<comment type="caution">
    <text evidence="1">The sequence shown here is derived from an EMBL/GenBank/DDBJ whole genome shotgun (WGS) entry which is preliminary data.</text>
</comment>
<dbReference type="EMBL" id="JACOOT010000017">
    <property type="protein sequence ID" value="MBC5650985.1"/>
    <property type="molecule type" value="Genomic_DNA"/>
</dbReference>
<evidence type="ECO:0000313" key="2">
    <source>
        <dbReference type="Proteomes" id="UP000652847"/>
    </source>
</evidence>
<dbReference type="Proteomes" id="UP000652847">
    <property type="component" value="Unassembled WGS sequence"/>
</dbReference>
<dbReference type="RefSeq" id="WP_186901217.1">
    <property type="nucleotide sequence ID" value="NZ_JACOOT010000017.1"/>
</dbReference>
<dbReference type="AlphaFoldDB" id="A0A8I0AHV9"/>
<name>A0A8I0AHV9_9FIRM</name>
<protein>
    <recommendedName>
        <fullName evidence="3">MBL fold metallo-hydrolase</fullName>
    </recommendedName>
</protein>
<accession>A0A8I0AHV9</accession>
<dbReference type="SUPFAM" id="SSF56281">
    <property type="entry name" value="Metallo-hydrolase/oxidoreductase"/>
    <property type="match status" value="1"/>
</dbReference>
<gene>
    <name evidence="1" type="ORF">H8S54_07685</name>
</gene>
<proteinExistence type="predicted"/>
<dbReference type="InterPro" id="IPR036866">
    <property type="entry name" value="RibonucZ/Hydroxyglut_hydro"/>
</dbReference>
<sequence>MKVRMYNVGCGDCFCLRDRKGSLLVDFGTSNNRIDGHPRSDIFDVIISDFTTISHKSLLLTNFQLDHISGLLYMLKKYRGSNDFNKIYLPDVFSASSMSRTLTLLLLSDLMKNTYLPSKQISLYAFVEALVKQPQNIEFLKRGDIFESKYQVLWPDCSVIEKETAENYAYIQSLEKRENAVSNRENEFTEALLRLETFADKLRQIICGTLKTNAYALECEFRDLREDPSVIQMLQTFEAANLNLRQFKNKISLVFHSTTDGEMNVLFTGDIPGKYMEMIAANYDDALPLHEHYWCVKVPNHGIQADYFDFTDYTPENMLISNGIYYADNKKQTKAYRTSAQYAGLFYINDTHMYCSSSACCDGYRNGCTCKECDVISPQYYKDI</sequence>
<evidence type="ECO:0000313" key="1">
    <source>
        <dbReference type="EMBL" id="MBC5650985.1"/>
    </source>
</evidence>